<organism evidence="1 2">
    <name type="scientific">Araneus ventricosus</name>
    <name type="common">Orbweaver spider</name>
    <name type="synonym">Epeira ventricosa</name>
    <dbReference type="NCBI Taxonomy" id="182803"/>
    <lineage>
        <taxon>Eukaryota</taxon>
        <taxon>Metazoa</taxon>
        <taxon>Ecdysozoa</taxon>
        <taxon>Arthropoda</taxon>
        <taxon>Chelicerata</taxon>
        <taxon>Arachnida</taxon>
        <taxon>Araneae</taxon>
        <taxon>Araneomorphae</taxon>
        <taxon>Entelegynae</taxon>
        <taxon>Araneoidea</taxon>
        <taxon>Araneidae</taxon>
        <taxon>Araneus</taxon>
    </lineage>
</organism>
<dbReference type="Proteomes" id="UP000499080">
    <property type="component" value="Unassembled WGS sequence"/>
</dbReference>
<keyword evidence="2" id="KW-1185">Reference proteome</keyword>
<comment type="caution">
    <text evidence="1">The sequence shown here is derived from an EMBL/GenBank/DDBJ whole genome shotgun (WGS) entry which is preliminary data.</text>
</comment>
<sequence>MHICLVRNSKNCNATQRGIKKKRKDVISEFLEDFRLSDLRNVWFQHDGALPHKVSSVQQYIRDIFQQQVIGYGGCVEWPPRSPDLNPFDFFLWGYIKQRVYSTPPPTLQELRNLITDACDSVSPDMLYNVQREVQSRVQMCIVAEGHHFEHDR</sequence>
<dbReference type="AlphaFoldDB" id="A0A4Y2PAD7"/>
<dbReference type="Gene3D" id="3.30.420.10">
    <property type="entry name" value="Ribonuclease H-like superfamily/Ribonuclease H"/>
    <property type="match status" value="1"/>
</dbReference>
<dbReference type="PANTHER" id="PTHR47326:SF1">
    <property type="entry name" value="HTH PSQ-TYPE DOMAIN-CONTAINING PROTEIN"/>
    <property type="match status" value="1"/>
</dbReference>
<evidence type="ECO:0000313" key="2">
    <source>
        <dbReference type="Proteomes" id="UP000499080"/>
    </source>
</evidence>
<reference evidence="1 2" key="1">
    <citation type="journal article" date="2019" name="Sci. Rep.">
        <title>Orb-weaving spider Araneus ventricosus genome elucidates the spidroin gene catalogue.</title>
        <authorList>
            <person name="Kono N."/>
            <person name="Nakamura H."/>
            <person name="Ohtoshi R."/>
            <person name="Moran D.A.P."/>
            <person name="Shinohara A."/>
            <person name="Yoshida Y."/>
            <person name="Fujiwara M."/>
            <person name="Mori M."/>
            <person name="Tomita M."/>
            <person name="Arakawa K."/>
        </authorList>
    </citation>
    <scope>NUCLEOTIDE SEQUENCE [LARGE SCALE GENOMIC DNA]</scope>
</reference>
<dbReference type="PANTHER" id="PTHR47326">
    <property type="entry name" value="TRANSPOSABLE ELEMENT TC3 TRANSPOSASE-LIKE PROTEIN"/>
    <property type="match status" value="1"/>
</dbReference>
<dbReference type="GO" id="GO:0003676">
    <property type="term" value="F:nucleic acid binding"/>
    <property type="evidence" value="ECO:0007669"/>
    <property type="project" value="InterPro"/>
</dbReference>
<dbReference type="InterPro" id="IPR036397">
    <property type="entry name" value="RNaseH_sf"/>
</dbReference>
<gene>
    <name evidence="1" type="ORF">AVEN_150728_1</name>
</gene>
<accession>A0A4Y2PAD7</accession>
<name>A0A4Y2PAD7_ARAVE</name>
<evidence type="ECO:0008006" key="3">
    <source>
        <dbReference type="Google" id="ProtNLM"/>
    </source>
</evidence>
<proteinExistence type="predicted"/>
<protein>
    <recommendedName>
        <fullName evidence="3">Tc1-like transposase DDE domain-containing protein</fullName>
    </recommendedName>
</protein>
<evidence type="ECO:0000313" key="1">
    <source>
        <dbReference type="EMBL" id="GBN46966.1"/>
    </source>
</evidence>
<dbReference type="EMBL" id="BGPR01010594">
    <property type="protein sequence ID" value="GBN46966.1"/>
    <property type="molecule type" value="Genomic_DNA"/>
</dbReference>